<keyword evidence="2" id="KW-1185">Reference proteome</keyword>
<reference evidence="2" key="1">
    <citation type="journal article" date="2023" name="Front. Plant Sci.">
        <title>Chromosomal-level genome assembly of Melastoma candidum provides insights into trichome evolution.</title>
        <authorList>
            <person name="Zhong Y."/>
            <person name="Wu W."/>
            <person name="Sun C."/>
            <person name="Zou P."/>
            <person name="Liu Y."/>
            <person name="Dai S."/>
            <person name="Zhou R."/>
        </authorList>
    </citation>
    <scope>NUCLEOTIDE SEQUENCE [LARGE SCALE GENOMIC DNA]</scope>
</reference>
<organism evidence="1 2">
    <name type="scientific">Melastoma candidum</name>
    <dbReference type="NCBI Taxonomy" id="119954"/>
    <lineage>
        <taxon>Eukaryota</taxon>
        <taxon>Viridiplantae</taxon>
        <taxon>Streptophyta</taxon>
        <taxon>Embryophyta</taxon>
        <taxon>Tracheophyta</taxon>
        <taxon>Spermatophyta</taxon>
        <taxon>Magnoliopsida</taxon>
        <taxon>eudicotyledons</taxon>
        <taxon>Gunneridae</taxon>
        <taxon>Pentapetalae</taxon>
        <taxon>rosids</taxon>
        <taxon>malvids</taxon>
        <taxon>Myrtales</taxon>
        <taxon>Melastomataceae</taxon>
        <taxon>Melastomatoideae</taxon>
        <taxon>Melastomateae</taxon>
        <taxon>Melastoma</taxon>
    </lineage>
</organism>
<evidence type="ECO:0000313" key="2">
    <source>
        <dbReference type="Proteomes" id="UP001057402"/>
    </source>
</evidence>
<gene>
    <name evidence="1" type="ORF">MLD38_021616</name>
</gene>
<name>A0ACB9QGQ3_9MYRT</name>
<comment type="caution">
    <text evidence="1">The sequence shown here is derived from an EMBL/GenBank/DDBJ whole genome shotgun (WGS) entry which is preliminary data.</text>
</comment>
<proteinExistence type="predicted"/>
<evidence type="ECO:0000313" key="1">
    <source>
        <dbReference type="EMBL" id="KAI4365650.1"/>
    </source>
</evidence>
<dbReference type="Proteomes" id="UP001057402">
    <property type="component" value="Chromosome 6"/>
</dbReference>
<protein>
    <submittedName>
        <fullName evidence="1">Uncharacterized protein</fullName>
    </submittedName>
</protein>
<sequence length="402" mass="45695">MASDDHHPAAALKVQKVYRSYRTRRRLADSAVVAELWWQAIDYARLNHSTISFYDFRKPESAASRWHRVRLIASKVGKGLSVDAKAQKLAFQHWIEAIDPRHRYGHNLRLYFDEWRKSSAGQPFFLWLDVGEGKDVDLNDCPRSKLREECIKYLGPQEREYYEYLVVDGKIIHKLSGEPLDTADGSSGRKWIYVMSTWHKLYVGEKRKGHFHHSSFLAGGVILAAGRLSAEQGILQSISTYSGHYRPTEESLKRFMAFLEESGVNLDDIKINKLSEDSETEERKPQAAFESSFLALHRRLHLKVRATENPDAVDGDQTDMLSGGLQSPKRLAQVPRRAVLERISSKKATASYQLGHQLSWKWSTGAGPRIGCVADYPPEIRHEALEFVNLSHGQGHGLAQTT</sequence>
<dbReference type="EMBL" id="CM042885">
    <property type="protein sequence ID" value="KAI4365650.1"/>
    <property type="molecule type" value="Genomic_DNA"/>
</dbReference>
<accession>A0ACB9QGQ3</accession>